<feature type="region of interest" description="Disordered" evidence="1">
    <location>
        <begin position="48"/>
        <end position="67"/>
    </location>
</feature>
<evidence type="ECO:0000313" key="3">
    <source>
        <dbReference type="Proteomes" id="UP000198211"/>
    </source>
</evidence>
<evidence type="ECO:0000256" key="1">
    <source>
        <dbReference type="SAM" id="MobiDB-lite"/>
    </source>
</evidence>
<evidence type="ECO:0000313" key="2">
    <source>
        <dbReference type="EMBL" id="OWZ17028.1"/>
    </source>
</evidence>
<proteinExistence type="predicted"/>
<reference evidence="3" key="1">
    <citation type="submission" date="2017-03" db="EMBL/GenBank/DDBJ databases">
        <title>Phytopthora megakarya and P. palmivora, two closely related causual agents of cacao black pod achieved similar genome size and gene model numbers by different mechanisms.</title>
        <authorList>
            <person name="Ali S."/>
            <person name="Shao J."/>
            <person name="Larry D.J."/>
            <person name="Kronmiller B."/>
            <person name="Shen D."/>
            <person name="Strem M.D."/>
            <person name="Melnick R.L."/>
            <person name="Guiltinan M.J."/>
            <person name="Tyler B.M."/>
            <person name="Meinhardt L.W."/>
            <person name="Bailey B.A."/>
        </authorList>
    </citation>
    <scope>NUCLEOTIDE SEQUENCE [LARGE SCALE GENOMIC DNA]</scope>
    <source>
        <strain evidence="3">zdho120</strain>
    </source>
</reference>
<accession>A0A225WIF4</accession>
<gene>
    <name evidence="2" type="ORF">PHMEG_0009096</name>
</gene>
<dbReference type="EMBL" id="NBNE01000826">
    <property type="protein sequence ID" value="OWZ17028.1"/>
    <property type="molecule type" value="Genomic_DNA"/>
</dbReference>
<organism evidence="2 3">
    <name type="scientific">Phytophthora megakarya</name>
    <dbReference type="NCBI Taxonomy" id="4795"/>
    <lineage>
        <taxon>Eukaryota</taxon>
        <taxon>Sar</taxon>
        <taxon>Stramenopiles</taxon>
        <taxon>Oomycota</taxon>
        <taxon>Peronosporomycetes</taxon>
        <taxon>Peronosporales</taxon>
        <taxon>Peronosporaceae</taxon>
        <taxon>Phytophthora</taxon>
    </lineage>
</organism>
<comment type="caution">
    <text evidence="2">The sequence shown here is derived from an EMBL/GenBank/DDBJ whole genome shotgun (WGS) entry which is preliminary data.</text>
</comment>
<keyword evidence="3" id="KW-1185">Reference proteome</keyword>
<protein>
    <submittedName>
        <fullName evidence="2">Uncharacterized protein</fullName>
    </submittedName>
</protein>
<name>A0A225WIF4_9STRA</name>
<dbReference type="Proteomes" id="UP000198211">
    <property type="component" value="Unassembled WGS sequence"/>
</dbReference>
<dbReference type="AlphaFoldDB" id="A0A225WIF4"/>
<sequence length="197" mass="22254">MVPSPRAAPEGPNVVDELRALKEEVLRLHGHVSGQVMTSLSLITMGTPTAPNAKGELPPARRRRGTTIHPKPIAGCQLHVRYHTRYVHVGNVVGAVAVGARLDQVCRHPIRTDGHLQRNVGLLWSAAHAHQGVDLARHSRRRVIERELLQRLQSRCRSSVRQRLMIIDILDAIHDLDIMCQELWYNHMRKLTTRLGY</sequence>